<evidence type="ECO:0000313" key="1">
    <source>
        <dbReference type="EnsemblMetazoa" id="AMEM006758-PA"/>
    </source>
</evidence>
<reference evidence="1" key="1">
    <citation type="submission" date="2020-05" db="UniProtKB">
        <authorList>
            <consortium name="EnsemblMetazoa"/>
        </authorList>
    </citation>
    <scope>IDENTIFICATION</scope>
    <source>
        <strain evidence="1">MAF</strain>
    </source>
</reference>
<evidence type="ECO:0000313" key="2">
    <source>
        <dbReference type="Proteomes" id="UP000075903"/>
    </source>
</evidence>
<dbReference type="Proteomes" id="UP000075903">
    <property type="component" value="Unassembled WGS sequence"/>
</dbReference>
<accession>A0A182V0E3</accession>
<name>A0A182V0E3_ANOME</name>
<organism evidence="1 2">
    <name type="scientific">Anopheles merus</name>
    <name type="common">Mosquito</name>
    <dbReference type="NCBI Taxonomy" id="30066"/>
    <lineage>
        <taxon>Eukaryota</taxon>
        <taxon>Metazoa</taxon>
        <taxon>Ecdysozoa</taxon>
        <taxon>Arthropoda</taxon>
        <taxon>Hexapoda</taxon>
        <taxon>Insecta</taxon>
        <taxon>Pterygota</taxon>
        <taxon>Neoptera</taxon>
        <taxon>Endopterygota</taxon>
        <taxon>Diptera</taxon>
        <taxon>Nematocera</taxon>
        <taxon>Culicoidea</taxon>
        <taxon>Culicidae</taxon>
        <taxon>Anophelinae</taxon>
        <taxon>Anopheles</taxon>
    </lineage>
</organism>
<dbReference type="EnsemblMetazoa" id="AMEM006758-RA">
    <property type="protein sequence ID" value="AMEM006758-PA"/>
    <property type="gene ID" value="AMEM006758"/>
</dbReference>
<dbReference type="AlphaFoldDB" id="A0A182V0E3"/>
<sequence>MQMRQQTNTDTSHQARSSNGAAAVYVVTFAFVASVGENVANLPCSSYSAPGVPGGSGLWAYTRVSASAGPPALEPAARRIIQSGLAMPGQHSSGVPCLLPLFSASARSIGSGSSPSPSVLRMRRLIASAGARPAGHPIDTSPERTPEALLERKICIVVVVGSDGRCGRCCGGREFRLFRPRHQLGPLAGLEKAGQIRMPMGPLAAVVREGWQRSSMMMVWLLLMMLGVWIGPGREGRWLAQVQRFVVGKGSCPECRY</sequence>
<protein>
    <submittedName>
        <fullName evidence="1">Uncharacterized protein</fullName>
    </submittedName>
</protein>
<dbReference type="VEuPathDB" id="VectorBase:AMEM006758"/>
<keyword evidence="2" id="KW-1185">Reference proteome</keyword>
<proteinExistence type="predicted"/>